<reference evidence="1" key="1">
    <citation type="submission" date="2018-04" db="EMBL/GenBank/DDBJ databases">
        <title>Whole genome sequencing of Hypsizygus marmoreus.</title>
        <authorList>
            <person name="Choi I.-G."/>
            <person name="Min B."/>
            <person name="Kim J.-G."/>
            <person name="Kim S."/>
            <person name="Oh Y.-L."/>
            <person name="Kong W.-S."/>
            <person name="Park H."/>
            <person name="Jeong J."/>
            <person name="Song E.-S."/>
        </authorList>
    </citation>
    <scope>NUCLEOTIDE SEQUENCE [LARGE SCALE GENOMIC DNA]</scope>
    <source>
        <strain evidence="1">51987-8</strain>
    </source>
</reference>
<dbReference type="InParanoid" id="A0A369JMF8"/>
<sequence length="102" mass="11345">MTSVTTGSIAYATTQVLFALSSRGAFHKNCKVLDAVTFYNSIIGYLHDPDNKLEVMDLLRWWNHRIFPQHNARLTTGQNSSRAQIKADRMAAAAAAEMEVMG</sequence>
<dbReference type="EMBL" id="LUEZ02000048">
    <property type="protein sequence ID" value="RDB23028.1"/>
    <property type="molecule type" value="Genomic_DNA"/>
</dbReference>
<evidence type="ECO:0000313" key="2">
    <source>
        <dbReference type="Proteomes" id="UP000076154"/>
    </source>
</evidence>
<accession>A0A369JMF8</accession>
<dbReference type="STRING" id="39966.A0A369JMF8"/>
<proteinExistence type="predicted"/>
<keyword evidence="2" id="KW-1185">Reference proteome</keyword>
<dbReference type="Proteomes" id="UP000076154">
    <property type="component" value="Unassembled WGS sequence"/>
</dbReference>
<dbReference type="OrthoDB" id="3160134at2759"/>
<dbReference type="InterPro" id="IPR046521">
    <property type="entry name" value="DUF6698"/>
</dbReference>
<comment type="caution">
    <text evidence="1">The sequence shown here is derived from an EMBL/GenBank/DDBJ whole genome shotgun (WGS) entry which is preliminary data.</text>
</comment>
<dbReference type="Pfam" id="PF20414">
    <property type="entry name" value="DUF6698"/>
    <property type="match status" value="1"/>
</dbReference>
<evidence type="ECO:0000313" key="1">
    <source>
        <dbReference type="EMBL" id="RDB23028.1"/>
    </source>
</evidence>
<organism evidence="1 2">
    <name type="scientific">Hypsizygus marmoreus</name>
    <name type="common">White beech mushroom</name>
    <name type="synonym">Agaricus marmoreus</name>
    <dbReference type="NCBI Taxonomy" id="39966"/>
    <lineage>
        <taxon>Eukaryota</taxon>
        <taxon>Fungi</taxon>
        <taxon>Dikarya</taxon>
        <taxon>Basidiomycota</taxon>
        <taxon>Agaricomycotina</taxon>
        <taxon>Agaricomycetes</taxon>
        <taxon>Agaricomycetidae</taxon>
        <taxon>Agaricales</taxon>
        <taxon>Tricholomatineae</taxon>
        <taxon>Lyophyllaceae</taxon>
        <taxon>Hypsizygus</taxon>
    </lineage>
</organism>
<dbReference type="AlphaFoldDB" id="A0A369JMF8"/>
<gene>
    <name evidence="1" type="ORF">Hypma_009854</name>
</gene>
<protein>
    <submittedName>
        <fullName evidence="1">Uncharacterized protein</fullName>
    </submittedName>
</protein>
<name>A0A369JMF8_HYPMA</name>